<evidence type="ECO:0000256" key="1">
    <source>
        <dbReference type="ARBA" id="ARBA00004606"/>
    </source>
</evidence>
<accession>A0AAJ7W7W0</accession>
<keyword evidence="6" id="KW-0472">Membrane</keyword>
<dbReference type="GO" id="GO:0016263">
    <property type="term" value="F:glycoprotein-N-acetylgalactosamine 3-beta-galactosyltransferase activity"/>
    <property type="evidence" value="ECO:0007669"/>
    <property type="project" value="TreeGrafter"/>
</dbReference>
<keyword evidence="4" id="KW-0735">Signal-anchor</keyword>
<dbReference type="GO" id="GO:0016020">
    <property type="term" value="C:membrane"/>
    <property type="evidence" value="ECO:0007669"/>
    <property type="project" value="UniProtKB-SubCell"/>
</dbReference>
<evidence type="ECO:0000256" key="3">
    <source>
        <dbReference type="ARBA" id="ARBA00022692"/>
    </source>
</evidence>
<comment type="similarity">
    <text evidence="2">Belongs to the glycosyltransferase 31 family. Beta3-Gal-T subfamily.</text>
</comment>
<proteinExistence type="inferred from homology"/>
<dbReference type="KEGG" id="ccin:107274784"/>
<sequence length="435" mass="51091">MMVYLLRANSVFLLGFSLGFLTALFTVFIESKYSSIIYKVHQSWKEKPGVESKILHGLSIDNWNQNIWFTYDIWLQSKNRQRFPENLDKFLYGPANKNRLLEADWLRLTVHVTCVVFVEKVQLALATKATWSQRCNRVYFVAHRLTDPDIPIIKFPTKITSSWQLFCETIYFVNFTETIEWAIFVKDDTIVLPENLRFLVAPLDYKKGYYLGHAIFLWGQAYNVAQAGYVLSYGALTKILEMFNNPQKCASAGKYWKKEDYYLGKHLASVGIYPLDTRDSQERWIFHGYSLQTLLRGITKTGNYWTHALYPFRKDCCSPRSVTFGAGESDKMYTWNYILYALKVLRTPQFYGNKPAPTSIPNIQVWREVLKTEFNLTEIIEISNQQYYDIWCEKYSVPEKFIMNNCKYQPDVLSFLLTAYRSQKKQYDRDTVTSQ</sequence>
<protein>
    <submittedName>
        <fullName evidence="8">Glycoprotein-N-acetylgalactosamine 3-beta-galactosyltransferase 1</fullName>
    </submittedName>
</protein>
<evidence type="ECO:0000313" key="7">
    <source>
        <dbReference type="Proteomes" id="UP000694920"/>
    </source>
</evidence>
<dbReference type="Proteomes" id="UP000694920">
    <property type="component" value="Unplaced"/>
</dbReference>
<evidence type="ECO:0000256" key="6">
    <source>
        <dbReference type="ARBA" id="ARBA00023136"/>
    </source>
</evidence>
<comment type="subcellular location">
    <subcellularLocation>
        <location evidence="1">Membrane</location>
        <topology evidence="1">Single-pass type II membrane protein</topology>
    </subcellularLocation>
</comment>
<dbReference type="InterPro" id="IPR026050">
    <property type="entry name" value="C1GALT1/C1GALT1_chp1"/>
</dbReference>
<dbReference type="AlphaFoldDB" id="A0AAJ7W7W0"/>
<dbReference type="Gene3D" id="3.90.550.50">
    <property type="match status" value="1"/>
</dbReference>
<name>A0AAJ7W7W0_CEPCN</name>
<evidence type="ECO:0000256" key="5">
    <source>
        <dbReference type="ARBA" id="ARBA00022989"/>
    </source>
</evidence>
<keyword evidence="5" id="KW-1133">Transmembrane helix</keyword>
<keyword evidence="7" id="KW-1185">Reference proteome</keyword>
<dbReference type="GeneID" id="107274784"/>
<evidence type="ECO:0000256" key="2">
    <source>
        <dbReference type="ARBA" id="ARBA00006462"/>
    </source>
</evidence>
<evidence type="ECO:0000256" key="4">
    <source>
        <dbReference type="ARBA" id="ARBA00022968"/>
    </source>
</evidence>
<organism evidence="7 8">
    <name type="scientific">Cephus cinctus</name>
    <name type="common">Wheat stem sawfly</name>
    <dbReference type="NCBI Taxonomy" id="211228"/>
    <lineage>
        <taxon>Eukaryota</taxon>
        <taxon>Metazoa</taxon>
        <taxon>Ecdysozoa</taxon>
        <taxon>Arthropoda</taxon>
        <taxon>Hexapoda</taxon>
        <taxon>Insecta</taxon>
        <taxon>Pterygota</taxon>
        <taxon>Neoptera</taxon>
        <taxon>Endopterygota</taxon>
        <taxon>Hymenoptera</taxon>
        <taxon>Cephoidea</taxon>
        <taxon>Cephidae</taxon>
        <taxon>Cephus</taxon>
    </lineage>
</organism>
<reference evidence="8" key="1">
    <citation type="submission" date="2025-08" db="UniProtKB">
        <authorList>
            <consortium name="RefSeq"/>
        </authorList>
    </citation>
    <scope>IDENTIFICATION</scope>
</reference>
<dbReference type="RefSeq" id="XP_024947844.1">
    <property type="nucleotide sequence ID" value="XM_025092076.1"/>
</dbReference>
<keyword evidence="3" id="KW-0812">Transmembrane</keyword>
<dbReference type="PANTHER" id="PTHR23033:SF14">
    <property type="entry name" value="GLYCOPROTEIN-N-ACETYLGALACTOSAMINE 3-BETA-GALACTOSYLTRANSFERASE 1-RELATED"/>
    <property type="match status" value="1"/>
</dbReference>
<evidence type="ECO:0000313" key="8">
    <source>
        <dbReference type="RefSeq" id="XP_024947844.1"/>
    </source>
</evidence>
<dbReference type="PANTHER" id="PTHR23033">
    <property type="entry name" value="BETA1,3-GALACTOSYLTRANSFERASE"/>
    <property type="match status" value="1"/>
</dbReference>
<gene>
    <name evidence="8" type="primary">LOC107274784</name>
</gene>